<gene>
    <name evidence="1" type="ORF">HELGO_WM4009</name>
</gene>
<name>A0A6S6SLV7_9BACT</name>
<accession>A0A6S6SLV7</accession>
<evidence type="ECO:0000313" key="1">
    <source>
        <dbReference type="EMBL" id="CAA6811238.1"/>
    </source>
</evidence>
<dbReference type="EMBL" id="CACVAU010000038">
    <property type="protein sequence ID" value="CAA6811238.1"/>
    <property type="molecule type" value="Genomic_DNA"/>
</dbReference>
<organism evidence="1">
    <name type="scientific">uncultured Sulfurovum sp</name>
    <dbReference type="NCBI Taxonomy" id="269237"/>
    <lineage>
        <taxon>Bacteria</taxon>
        <taxon>Pseudomonadati</taxon>
        <taxon>Campylobacterota</taxon>
        <taxon>Epsilonproteobacteria</taxon>
        <taxon>Campylobacterales</taxon>
        <taxon>Sulfurovaceae</taxon>
        <taxon>Sulfurovum</taxon>
        <taxon>environmental samples</taxon>
    </lineage>
</organism>
<reference evidence="1" key="1">
    <citation type="submission" date="2020-01" db="EMBL/GenBank/DDBJ databases">
        <authorList>
            <person name="Meier V. D."/>
            <person name="Meier V D."/>
        </authorList>
    </citation>
    <scope>NUCLEOTIDE SEQUENCE</scope>
    <source>
        <strain evidence="1">HLG_WM_MAG_05</strain>
    </source>
</reference>
<dbReference type="AlphaFoldDB" id="A0A6S6SLV7"/>
<proteinExistence type="predicted"/>
<sequence length="50" mass="5467">MILISLSPFSPLNGSKIRLRNEDGNKNAHFTTVAAWLNELLAEDLANGTI</sequence>
<protein>
    <submittedName>
        <fullName evidence="1">Uncharacterized protein</fullName>
    </submittedName>
</protein>